<organism evidence="1 2">
    <name type="scientific">Oidiodendron maius (strain Zn)</name>
    <dbReference type="NCBI Taxonomy" id="913774"/>
    <lineage>
        <taxon>Eukaryota</taxon>
        <taxon>Fungi</taxon>
        <taxon>Dikarya</taxon>
        <taxon>Ascomycota</taxon>
        <taxon>Pezizomycotina</taxon>
        <taxon>Leotiomycetes</taxon>
        <taxon>Leotiomycetes incertae sedis</taxon>
        <taxon>Myxotrichaceae</taxon>
        <taxon>Oidiodendron</taxon>
    </lineage>
</organism>
<gene>
    <name evidence="1" type="ORF">OIDMADRAFT_56711</name>
</gene>
<dbReference type="EMBL" id="KN832880">
    <property type="protein sequence ID" value="KIM98347.1"/>
    <property type="molecule type" value="Genomic_DNA"/>
</dbReference>
<keyword evidence="2" id="KW-1185">Reference proteome</keyword>
<evidence type="ECO:0000313" key="2">
    <source>
        <dbReference type="Proteomes" id="UP000054321"/>
    </source>
</evidence>
<name>A0A0C3D8U4_OIDMZ</name>
<accession>A0A0C3D8U4</accession>
<reference evidence="1 2" key="1">
    <citation type="submission" date="2014-04" db="EMBL/GenBank/DDBJ databases">
        <authorList>
            <consortium name="DOE Joint Genome Institute"/>
            <person name="Kuo A."/>
            <person name="Martino E."/>
            <person name="Perotto S."/>
            <person name="Kohler A."/>
            <person name="Nagy L.G."/>
            <person name="Floudas D."/>
            <person name="Copeland A."/>
            <person name="Barry K.W."/>
            <person name="Cichocki N."/>
            <person name="Veneault-Fourrey C."/>
            <person name="LaButti K."/>
            <person name="Lindquist E.A."/>
            <person name="Lipzen A."/>
            <person name="Lundell T."/>
            <person name="Morin E."/>
            <person name="Murat C."/>
            <person name="Sun H."/>
            <person name="Tunlid A."/>
            <person name="Henrissat B."/>
            <person name="Grigoriev I.V."/>
            <person name="Hibbett D.S."/>
            <person name="Martin F."/>
            <person name="Nordberg H.P."/>
            <person name="Cantor M.N."/>
            <person name="Hua S.X."/>
        </authorList>
    </citation>
    <scope>NUCLEOTIDE SEQUENCE [LARGE SCALE GENOMIC DNA]</scope>
    <source>
        <strain evidence="1 2">Zn</strain>
    </source>
</reference>
<evidence type="ECO:0000313" key="1">
    <source>
        <dbReference type="EMBL" id="KIM98347.1"/>
    </source>
</evidence>
<sequence length="178" mass="19542">MSISGKDAELPTPEGPDDIIYALGTADEWLAQFSAVTVRGNIFSSGPQCDVSGHSLPSTGRVPCINLAPDGRPLVAEPFVSSRLGGWISEALFAPAPCVTPVQQPRERRTVMQARKGKGTRVWKVRMNKAQSPCRYEEEDLLDTMLYNWRYQRVVIAPAVADWMVRDGQFGAATILAH</sequence>
<dbReference type="HOGENOM" id="CLU_1511043_0_0_1"/>
<dbReference type="InParanoid" id="A0A0C3D8U4"/>
<reference evidence="2" key="2">
    <citation type="submission" date="2015-01" db="EMBL/GenBank/DDBJ databases">
        <title>Evolutionary Origins and Diversification of the Mycorrhizal Mutualists.</title>
        <authorList>
            <consortium name="DOE Joint Genome Institute"/>
            <consortium name="Mycorrhizal Genomics Consortium"/>
            <person name="Kohler A."/>
            <person name="Kuo A."/>
            <person name="Nagy L.G."/>
            <person name="Floudas D."/>
            <person name="Copeland A."/>
            <person name="Barry K.W."/>
            <person name="Cichocki N."/>
            <person name="Veneault-Fourrey C."/>
            <person name="LaButti K."/>
            <person name="Lindquist E.A."/>
            <person name="Lipzen A."/>
            <person name="Lundell T."/>
            <person name="Morin E."/>
            <person name="Murat C."/>
            <person name="Riley R."/>
            <person name="Ohm R."/>
            <person name="Sun H."/>
            <person name="Tunlid A."/>
            <person name="Henrissat B."/>
            <person name="Grigoriev I.V."/>
            <person name="Hibbett D.S."/>
            <person name="Martin F."/>
        </authorList>
    </citation>
    <scope>NUCLEOTIDE SEQUENCE [LARGE SCALE GENOMIC DNA]</scope>
    <source>
        <strain evidence="2">Zn</strain>
    </source>
</reference>
<dbReference type="Proteomes" id="UP000054321">
    <property type="component" value="Unassembled WGS sequence"/>
</dbReference>
<proteinExistence type="predicted"/>
<dbReference type="AlphaFoldDB" id="A0A0C3D8U4"/>
<protein>
    <submittedName>
        <fullName evidence="1">Uncharacterized protein</fullName>
    </submittedName>
</protein>